<keyword evidence="2" id="KW-1185">Reference proteome</keyword>
<organism evidence="1 2">
    <name type="scientific">Candidatus Enterovibrio escicola</name>
    <dbReference type="NCBI Taxonomy" id="1927127"/>
    <lineage>
        <taxon>Bacteria</taxon>
        <taxon>Pseudomonadati</taxon>
        <taxon>Pseudomonadota</taxon>
        <taxon>Gammaproteobacteria</taxon>
        <taxon>Vibrionales</taxon>
        <taxon>Vibrionaceae</taxon>
        <taxon>Enterovibrio</taxon>
    </lineage>
</organism>
<dbReference type="EMBL" id="NBYY01000013">
    <property type="protein sequence ID" value="PCS22977.1"/>
    <property type="molecule type" value="Genomic_DNA"/>
</dbReference>
<evidence type="ECO:0000313" key="2">
    <source>
        <dbReference type="Proteomes" id="UP000219020"/>
    </source>
</evidence>
<dbReference type="Proteomes" id="UP000219020">
    <property type="component" value="Unassembled WGS sequence"/>
</dbReference>
<name>A0A2A5T483_9GAMM</name>
<dbReference type="AlphaFoldDB" id="A0A2A5T483"/>
<proteinExistence type="predicted"/>
<reference evidence="2" key="1">
    <citation type="submission" date="2017-04" db="EMBL/GenBank/DDBJ databases">
        <title>Genome evolution of the luminous symbionts of deep sea anglerfish.</title>
        <authorList>
            <person name="Hendry T.A."/>
        </authorList>
    </citation>
    <scope>NUCLEOTIDE SEQUENCE [LARGE SCALE GENOMIC DNA]</scope>
</reference>
<evidence type="ECO:0000313" key="1">
    <source>
        <dbReference type="EMBL" id="PCS22977.1"/>
    </source>
</evidence>
<sequence length="53" mass="6338">MKNDKLTELEKDRVYHKCSLAETEIFRYKELLSPKLTLRDYNVHVGETLKNVK</sequence>
<gene>
    <name evidence="1" type="ORF">BTN49_1535</name>
</gene>
<protein>
    <submittedName>
        <fullName evidence="1">Mobile element protein</fullName>
    </submittedName>
</protein>
<comment type="caution">
    <text evidence="1">The sequence shown here is derived from an EMBL/GenBank/DDBJ whole genome shotgun (WGS) entry which is preliminary data.</text>
</comment>
<accession>A0A2A5T483</accession>